<keyword evidence="3" id="KW-1185">Reference proteome</keyword>
<feature type="chain" id="PRO_5035856817" evidence="1">
    <location>
        <begin position="28"/>
        <end position="85"/>
    </location>
</feature>
<dbReference type="Proteomes" id="UP000823388">
    <property type="component" value="Chromosome 1N"/>
</dbReference>
<keyword evidence="1" id="KW-0732">Signal</keyword>
<dbReference type="EMBL" id="CM029038">
    <property type="protein sequence ID" value="KAG2653875.1"/>
    <property type="molecule type" value="Genomic_DNA"/>
</dbReference>
<dbReference type="PROSITE" id="PS51257">
    <property type="entry name" value="PROKAR_LIPOPROTEIN"/>
    <property type="match status" value="1"/>
</dbReference>
<feature type="signal peptide" evidence="1">
    <location>
        <begin position="1"/>
        <end position="27"/>
    </location>
</feature>
<accession>A0A8T0X343</accession>
<dbReference type="PANTHER" id="PTHR35547:SF8">
    <property type="match status" value="1"/>
</dbReference>
<gene>
    <name evidence="2" type="ORF">PVAP13_1NG417276</name>
</gene>
<organism evidence="2 3">
    <name type="scientific">Panicum virgatum</name>
    <name type="common">Blackwell switchgrass</name>
    <dbReference type="NCBI Taxonomy" id="38727"/>
    <lineage>
        <taxon>Eukaryota</taxon>
        <taxon>Viridiplantae</taxon>
        <taxon>Streptophyta</taxon>
        <taxon>Embryophyta</taxon>
        <taxon>Tracheophyta</taxon>
        <taxon>Spermatophyta</taxon>
        <taxon>Magnoliopsida</taxon>
        <taxon>Liliopsida</taxon>
        <taxon>Poales</taxon>
        <taxon>Poaceae</taxon>
        <taxon>PACMAD clade</taxon>
        <taxon>Panicoideae</taxon>
        <taxon>Panicodae</taxon>
        <taxon>Paniceae</taxon>
        <taxon>Panicinae</taxon>
        <taxon>Panicum</taxon>
        <taxon>Panicum sect. Hiantes</taxon>
    </lineage>
</organism>
<evidence type="ECO:0000313" key="2">
    <source>
        <dbReference type="EMBL" id="KAG2653875.1"/>
    </source>
</evidence>
<sequence length="85" mass="9100">MAMARKPLVLPLLMAVVMLLVVSGAAACRLDGDRWAADEAAFSGVGGHHRITQFLKRLYLQQLSGPCHNDVTSDPSSPQTCRGPP</sequence>
<evidence type="ECO:0000313" key="3">
    <source>
        <dbReference type="Proteomes" id="UP000823388"/>
    </source>
</evidence>
<comment type="caution">
    <text evidence="2">The sequence shown here is derived from an EMBL/GenBank/DDBJ whole genome shotgun (WGS) entry which is preliminary data.</text>
</comment>
<evidence type="ECO:0000256" key="1">
    <source>
        <dbReference type="SAM" id="SignalP"/>
    </source>
</evidence>
<dbReference type="PANTHER" id="PTHR35547">
    <property type="entry name" value="OS06G0249350 PROTEIN-RELATED"/>
    <property type="match status" value="1"/>
</dbReference>
<protein>
    <submittedName>
        <fullName evidence="2">Uncharacterized protein</fullName>
    </submittedName>
</protein>
<reference evidence="2" key="1">
    <citation type="submission" date="2020-05" db="EMBL/GenBank/DDBJ databases">
        <title>WGS assembly of Panicum virgatum.</title>
        <authorList>
            <person name="Lovell J.T."/>
            <person name="Jenkins J."/>
            <person name="Shu S."/>
            <person name="Juenger T.E."/>
            <person name="Schmutz J."/>
        </authorList>
    </citation>
    <scope>NUCLEOTIDE SEQUENCE</scope>
    <source>
        <strain evidence="2">AP13</strain>
    </source>
</reference>
<proteinExistence type="predicted"/>
<dbReference type="AlphaFoldDB" id="A0A8T0X343"/>
<name>A0A8T0X343_PANVG</name>